<keyword evidence="4" id="KW-0238">DNA-binding</keyword>
<keyword evidence="5" id="KW-0804">Transcription</keyword>
<dbReference type="AlphaFoldDB" id="A0A1G2P218"/>
<dbReference type="GO" id="GO:0003677">
    <property type="term" value="F:DNA binding"/>
    <property type="evidence" value="ECO:0007669"/>
    <property type="project" value="UniProtKB-KW"/>
</dbReference>
<dbReference type="InterPro" id="IPR013324">
    <property type="entry name" value="RNA_pol_sigma_r3/r4-like"/>
</dbReference>
<proteinExistence type="inferred from homology"/>
<evidence type="ECO:0000256" key="4">
    <source>
        <dbReference type="ARBA" id="ARBA00023125"/>
    </source>
</evidence>
<dbReference type="InterPro" id="IPR014284">
    <property type="entry name" value="RNA_pol_sigma-70_dom"/>
</dbReference>
<protein>
    <recommendedName>
        <fullName evidence="10">RNA polymerase sigma factor</fullName>
    </recommendedName>
</protein>
<keyword evidence="3" id="KW-0731">Sigma factor</keyword>
<evidence type="ECO:0000259" key="6">
    <source>
        <dbReference type="Pfam" id="PF04542"/>
    </source>
</evidence>
<keyword evidence="2" id="KW-0805">Transcription regulation</keyword>
<name>A0A1G2P218_9BACT</name>
<reference evidence="8 9" key="1">
    <citation type="journal article" date="2016" name="Nat. Commun.">
        <title>Thousands of microbial genomes shed light on interconnected biogeochemical processes in an aquifer system.</title>
        <authorList>
            <person name="Anantharaman K."/>
            <person name="Brown C.T."/>
            <person name="Hug L.A."/>
            <person name="Sharon I."/>
            <person name="Castelle C.J."/>
            <person name="Probst A.J."/>
            <person name="Thomas B.C."/>
            <person name="Singh A."/>
            <person name="Wilkins M.J."/>
            <person name="Karaoz U."/>
            <person name="Brodie E.L."/>
            <person name="Williams K.H."/>
            <person name="Hubbard S.S."/>
            <person name="Banfield J.F."/>
        </authorList>
    </citation>
    <scope>NUCLEOTIDE SEQUENCE [LARGE SCALE GENOMIC DNA]</scope>
</reference>
<dbReference type="PANTHER" id="PTHR43133:SF52">
    <property type="entry name" value="ECF RNA POLYMERASE SIGMA FACTOR SIGL"/>
    <property type="match status" value="1"/>
</dbReference>
<evidence type="ECO:0000256" key="1">
    <source>
        <dbReference type="ARBA" id="ARBA00010641"/>
    </source>
</evidence>
<dbReference type="InterPro" id="IPR039425">
    <property type="entry name" value="RNA_pol_sigma-70-like"/>
</dbReference>
<dbReference type="GO" id="GO:0006352">
    <property type="term" value="P:DNA-templated transcription initiation"/>
    <property type="evidence" value="ECO:0007669"/>
    <property type="project" value="InterPro"/>
</dbReference>
<evidence type="ECO:0000256" key="2">
    <source>
        <dbReference type="ARBA" id="ARBA00023015"/>
    </source>
</evidence>
<organism evidence="8 9">
    <name type="scientific">Candidatus Taylorbacteria bacterium RIFCSPLOWO2_12_FULL_43_20</name>
    <dbReference type="NCBI Taxonomy" id="1802332"/>
    <lineage>
        <taxon>Bacteria</taxon>
        <taxon>Candidatus Tayloriibacteriota</taxon>
    </lineage>
</organism>
<evidence type="ECO:0000313" key="8">
    <source>
        <dbReference type="EMBL" id="OHA42385.1"/>
    </source>
</evidence>
<dbReference type="InterPro" id="IPR013249">
    <property type="entry name" value="RNA_pol_sigma70_r4_t2"/>
</dbReference>
<comment type="similarity">
    <text evidence="1">Belongs to the sigma-70 factor family. ECF subfamily.</text>
</comment>
<dbReference type="GO" id="GO:0016987">
    <property type="term" value="F:sigma factor activity"/>
    <property type="evidence" value="ECO:0007669"/>
    <property type="project" value="UniProtKB-KW"/>
</dbReference>
<evidence type="ECO:0000256" key="3">
    <source>
        <dbReference type="ARBA" id="ARBA00023082"/>
    </source>
</evidence>
<dbReference type="SUPFAM" id="SSF88946">
    <property type="entry name" value="Sigma2 domain of RNA polymerase sigma factors"/>
    <property type="match status" value="1"/>
</dbReference>
<dbReference type="CDD" id="cd06171">
    <property type="entry name" value="Sigma70_r4"/>
    <property type="match status" value="1"/>
</dbReference>
<gene>
    <name evidence="8" type="ORF">A3G52_04885</name>
</gene>
<evidence type="ECO:0000259" key="7">
    <source>
        <dbReference type="Pfam" id="PF08281"/>
    </source>
</evidence>
<feature type="domain" description="RNA polymerase sigma factor 70 region 4 type 2" evidence="7">
    <location>
        <begin position="116"/>
        <end position="162"/>
    </location>
</feature>
<dbReference type="PANTHER" id="PTHR43133">
    <property type="entry name" value="RNA POLYMERASE ECF-TYPE SIGMA FACTO"/>
    <property type="match status" value="1"/>
</dbReference>
<dbReference type="Gene3D" id="1.10.1740.10">
    <property type="match status" value="1"/>
</dbReference>
<dbReference type="InterPro" id="IPR036388">
    <property type="entry name" value="WH-like_DNA-bd_sf"/>
</dbReference>
<dbReference type="Proteomes" id="UP000177269">
    <property type="component" value="Unassembled WGS sequence"/>
</dbReference>
<dbReference type="SUPFAM" id="SSF88659">
    <property type="entry name" value="Sigma3 and sigma4 domains of RNA polymerase sigma factors"/>
    <property type="match status" value="1"/>
</dbReference>
<sequence length="168" mass="19780">MKNIDDKKAEFLKAYDHLSEPLFRRFWYKLSDKERAQDLLQETFTKAWQYIVEGKKVRNLKSFLYAIANHMIIDEYRKSRSVSLDELTESGFDKALEGGHQSILDDVELNKIVITIEKLPQKYKEIIKMRYIDGLELVEISEIIGESENVVSVRINRGTKKLQKMLHL</sequence>
<dbReference type="InterPro" id="IPR007627">
    <property type="entry name" value="RNA_pol_sigma70_r2"/>
</dbReference>
<dbReference type="Gene3D" id="1.10.10.10">
    <property type="entry name" value="Winged helix-like DNA-binding domain superfamily/Winged helix DNA-binding domain"/>
    <property type="match status" value="1"/>
</dbReference>
<feature type="domain" description="RNA polymerase sigma-70 region 2" evidence="6">
    <location>
        <begin position="25"/>
        <end position="80"/>
    </location>
</feature>
<comment type="caution">
    <text evidence="8">The sequence shown here is derived from an EMBL/GenBank/DDBJ whole genome shotgun (WGS) entry which is preliminary data.</text>
</comment>
<evidence type="ECO:0000313" key="9">
    <source>
        <dbReference type="Proteomes" id="UP000177269"/>
    </source>
</evidence>
<dbReference type="Pfam" id="PF08281">
    <property type="entry name" value="Sigma70_r4_2"/>
    <property type="match status" value="1"/>
</dbReference>
<accession>A0A1G2P218</accession>
<evidence type="ECO:0008006" key="10">
    <source>
        <dbReference type="Google" id="ProtNLM"/>
    </source>
</evidence>
<dbReference type="EMBL" id="MHSK01000013">
    <property type="protein sequence ID" value="OHA42385.1"/>
    <property type="molecule type" value="Genomic_DNA"/>
</dbReference>
<dbReference type="InterPro" id="IPR013325">
    <property type="entry name" value="RNA_pol_sigma_r2"/>
</dbReference>
<dbReference type="NCBIfam" id="TIGR02937">
    <property type="entry name" value="sigma70-ECF"/>
    <property type="match status" value="1"/>
</dbReference>
<dbReference type="Pfam" id="PF04542">
    <property type="entry name" value="Sigma70_r2"/>
    <property type="match status" value="1"/>
</dbReference>
<evidence type="ECO:0000256" key="5">
    <source>
        <dbReference type="ARBA" id="ARBA00023163"/>
    </source>
</evidence>